<protein>
    <submittedName>
        <fullName evidence="11">Aryl-alcohol oxidase-like protein</fullName>
    </submittedName>
</protein>
<dbReference type="GO" id="GO:0050660">
    <property type="term" value="F:flavin adenine dinucleotide binding"/>
    <property type="evidence" value="ECO:0007669"/>
    <property type="project" value="InterPro"/>
</dbReference>
<evidence type="ECO:0000313" key="11">
    <source>
        <dbReference type="EMBL" id="KLO19189.1"/>
    </source>
</evidence>
<feature type="domain" description="Glucose-methanol-choline oxidoreductase N-terminal" evidence="9">
    <location>
        <begin position="110"/>
        <end position="133"/>
    </location>
</feature>
<dbReference type="InterPro" id="IPR012132">
    <property type="entry name" value="GMC_OxRdtase"/>
</dbReference>
<evidence type="ECO:0000256" key="4">
    <source>
        <dbReference type="ARBA" id="ARBA00022827"/>
    </source>
</evidence>
<evidence type="ECO:0000259" key="9">
    <source>
        <dbReference type="PROSITE" id="PS00623"/>
    </source>
</evidence>
<evidence type="ECO:0000259" key="10">
    <source>
        <dbReference type="PROSITE" id="PS00624"/>
    </source>
</evidence>
<evidence type="ECO:0000256" key="3">
    <source>
        <dbReference type="ARBA" id="ARBA00022630"/>
    </source>
</evidence>
<comment type="cofactor">
    <cofactor evidence="1 6">
        <name>FAD</name>
        <dbReference type="ChEBI" id="CHEBI:57692"/>
    </cofactor>
</comment>
<keyword evidence="4 6" id="KW-0274">FAD</keyword>
<dbReference type="SUPFAM" id="SSF51905">
    <property type="entry name" value="FAD/NAD(P)-binding domain"/>
    <property type="match status" value="1"/>
</dbReference>
<dbReference type="Pfam" id="PF00732">
    <property type="entry name" value="GMC_oxred_N"/>
    <property type="match status" value="1"/>
</dbReference>
<feature type="domain" description="Glucose-methanol-choline oxidoreductase N-terminal" evidence="10">
    <location>
        <begin position="301"/>
        <end position="315"/>
    </location>
</feature>
<dbReference type="PANTHER" id="PTHR11552">
    <property type="entry name" value="GLUCOSE-METHANOL-CHOLINE GMC OXIDOREDUCTASE"/>
    <property type="match status" value="1"/>
</dbReference>
<evidence type="ECO:0000256" key="5">
    <source>
        <dbReference type="PIRSR" id="PIRSR000137-1"/>
    </source>
</evidence>
<gene>
    <name evidence="11" type="ORF">SCHPADRAFT_78647</name>
</gene>
<dbReference type="OrthoDB" id="269227at2759"/>
<evidence type="ECO:0000256" key="8">
    <source>
        <dbReference type="SAM" id="SignalP"/>
    </source>
</evidence>
<reference evidence="11 12" key="1">
    <citation type="submission" date="2015-04" db="EMBL/GenBank/DDBJ databases">
        <title>Complete genome sequence of Schizopora paradoxa KUC8140, a cosmopolitan wood degrader in East Asia.</title>
        <authorList>
            <consortium name="DOE Joint Genome Institute"/>
            <person name="Min B."/>
            <person name="Park H."/>
            <person name="Jang Y."/>
            <person name="Kim J.-J."/>
            <person name="Kim K.H."/>
            <person name="Pangilinan J."/>
            <person name="Lipzen A."/>
            <person name="Riley R."/>
            <person name="Grigoriev I.V."/>
            <person name="Spatafora J.W."/>
            <person name="Choi I.-G."/>
        </authorList>
    </citation>
    <scope>NUCLEOTIDE SEQUENCE [LARGE SCALE GENOMIC DNA]</scope>
    <source>
        <strain evidence="11 12">KUC8140</strain>
    </source>
</reference>
<dbReference type="InterPro" id="IPR036188">
    <property type="entry name" value="FAD/NAD-bd_sf"/>
</dbReference>
<keyword evidence="3 7" id="KW-0285">Flavoprotein</keyword>
<dbReference type="InterPro" id="IPR007867">
    <property type="entry name" value="GMC_OxRtase_C"/>
</dbReference>
<organism evidence="11 12">
    <name type="scientific">Schizopora paradoxa</name>
    <dbReference type="NCBI Taxonomy" id="27342"/>
    <lineage>
        <taxon>Eukaryota</taxon>
        <taxon>Fungi</taxon>
        <taxon>Dikarya</taxon>
        <taxon>Basidiomycota</taxon>
        <taxon>Agaricomycotina</taxon>
        <taxon>Agaricomycetes</taxon>
        <taxon>Hymenochaetales</taxon>
        <taxon>Schizoporaceae</taxon>
        <taxon>Schizopora</taxon>
    </lineage>
</organism>
<keyword evidence="8" id="KW-0732">Signal</keyword>
<dbReference type="STRING" id="27342.A0A0H2S5F3"/>
<feature type="chain" id="PRO_5005202055" evidence="8">
    <location>
        <begin position="19"/>
        <end position="594"/>
    </location>
</feature>
<dbReference type="PANTHER" id="PTHR11552:SF147">
    <property type="entry name" value="CHOLINE DEHYDROGENASE, MITOCHONDRIAL"/>
    <property type="match status" value="1"/>
</dbReference>
<dbReference type="InParanoid" id="A0A0H2S5F3"/>
<feature type="binding site" evidence="6">
    <location>
        <begin position="120"/>
        <end position="123"/>
    </location>
    <ligand>
        <name>FAD</name>
        <dbReference type="ChEBI" id="CHEBI:57692"/>
    </ligand>
</feature>
<comment type="similarity">
    <text evidence="2 7">Belongs to the GMC oxidoreductase family.</text>
</comment>
<evidence type="ECO:0000256" key="6">
    <source>
        <dbReference type="PIRSR" id="PIRSR000137-2"/>
    </source>
</evidence>
<keyword evidence="12" id="KW-1185">Reference proteome</keyword>
<sequence>MLSAAFVVLIALADFVASALLTDASQLKKDNYDFVIVGAGAAGNALASRLTENPSFSVLVIEAGVTDEGVVGIEVPFLAPTNTPMTAVSWNFTTVPQTSLDNRILTYPRGRVLGGSSSINFLVYTRGSNEEYDRWAELTGDPGWQWSNVEQFYLKSSRLVPPSSGRSTAGMVNPADHGFGPVEVSLPGFPSEIDNRIIDTAKQSNGLFPFSLDLQSGNALGVSLPQNAVGNGTRSSSATAYLRPVLNRSNLDVLIQTTVTRLINTSGAKEKPSFKKVEFAANSTAKRSTVTASKEVILSAGAIGTPQILMLSGVGDEKALKTLGINTLVNLPDVGQNLQDHPIMSNYFFVNSNNTFDNVLRNTSILNADLALWMENHTGLFSDGPANGVAFLRMPSNSSAIKEFGDPTAGPLSAHIELVFADGFAATTTPQPPTGQFLTINSAVVSPTSRGSVTLNSSDPFVFPNIDPNFFATTFDQQVMLQAVKFSRQFVQAQPWAGFVQNRTGPVGDAETDDDIIAASRQAIVTIFHPTSTARMSPVGANFGVVDPDLLLKGADGLRVVDASIFPIIPAAHTVAPTYIVAERAAELIKEAWS</sequence>
<dbReference type="Pfam" id="PF05199">
    <property type="entry name" value="GMC_oxred_C"/>
    <property type="match status" value="1"/>
</dbReference>
<evidence type="ECO:0000256" key="1">
    <source>
        <dbReference type="ARBA" id="ARBA00001974"/>
    </source>
</evidence>
<evidence type="ECO:0000313" key="12">
    <source>
        <dbReference type="Proteomes" id="UP000053477"/>
    </source>
</evidence>
<dbReference type="PROSITE" id="PS00624">
    <property type="entry name" value="GMC_OXRED_2"/>
    <property type="match status" value="1"/>
</dbReference>
<feature type="binding site" evidence="6">
    <location>
        <position position="112"/>
    </location>
    <ligand>
        <name>FAD</name>
        <dbReference type="ChEBI" id="CHEBI:57692"/>
    </ligand>
</feature>
<name>A0A0H2S5F3_9AGAM</name>
<feature type="binding site" evidence="6">
    <location>
        <position position="259"/>
    </location>
    <ligand>
        <name>FAD</name>
        <dbReference type="ChEBI" id="CHEBI:57692"/>
    </ligand>
</feature>
<dbReference type="Proteomes" id="UP000053477">
    <property type="component" value="Unassembled WGS sequence"/>
</dbReference>
<dbReference type="EMBL" id="KQ085888">
    <property type="protein sequence ID" value="KLO19189.1"/>
    <property type="molecule type" value="Genomic_DNA"/>
</dbReference>
<dbReference type="Gene3D" id="3.30.560.10">
    <property type="entry name" value="Glucose Oxidase, domain 3"/>
    <property type="match status" value="1"/>
</dbReference>
<evidence type="ECO:0000256" key="7">
    <source>
        <dbReference type="RuleBase" id="RU003968"/>
    </source>
</evidence>
<dbReference type="SUPFAM" id="SSF54373">
    <property type="entry name" value="FAD-linked reductases, C-terminal domain"/>
    <property type="match status" value="1"/>
</dbReference>
<evidence type="ECO:0000256" key="2">
    <source>
        <dbReference type="ARBA" id="ARBA00010790"/>
    </source>
</evidence>
<dbReference type="PIRSF" id="PIRSF000137">
    <property type="entry name" value="Alcohol_oxidase"/>
    <property type="match status" value="1"/>
</dbReference>
<feature type="active site" description="Proton donor" evidence="5">
    <location>
        <position position="529"/>
    </location>
</feature>
<dbReference type="AlphaFoldDB" id="A0A0H2S5F3"/>
<dbReference type="PROSITE" id="PS00623">
    <property type="entry name" value="GMC_OXRED_1"/>
    <property type="match status" value="1"/>
</dbReference>
<proteinExistence type="inferred from homology"/>
<dbReference type="GO" id="GO:0016614">
    <property type="term" value="F:oxidoreductase activity, acting on CH-OH group of donors"/>
    <property type="evidence" value="ECO:0007669"/>
    <property type="project" value="InterPro"/>
</dbReference>
<feature type="signal peptide" evidence="8">
    <location>
        <begin position="1"/>
        <end position="18"/>
    </location>
</feature>
<feature type="active site" description="Proton acceptor" evidence="5">
    <location>
        <position position="573"/>
    </location>
</feature>
<dbReference type="Gene3D" id="3.50.50.60">
    <property type="entry name" value="FAD/NAD(P)-binding domain"/>
    <property type="match status" value="1"/>
</dbReference>
<accession>A0A0H2S5F3</accession>
<dbReference type="InterPro" id="IPR000172">
    <property type="entry name" value="GMC_OxRdtase_N"/>
</dbReference>